<dbReference type="Gene3D" id="3.30.9.10">
    <property type="entry name" value="D-Amino Acid Oxidase, subunit A, domain 2"/>
    <property type="match status" value="1"/>
</dbReference>
<accession>A0A423X0G5</accession>
<dbReference type="InterPro" id="IPR012941">
    <property type="entry name" value="Phe_hydrox_C_dim_dom"/>
</dbReference>
<dbReference type="AlphaFoldDB" id="A0A423X0G5"/>
<dbReference type="InterPro" id="IPR036188">
    <property type="entry name" value="FAD/NAD-bd_sf"/>
</dbReference>
<dbReference type="EMBL" id="LKEB01000031">
    <property type="protein sequence ID" value="ROW09332.1"/>
    <property type="molecule type" value="Genomic_DNA"/>
</dbReference>
<dbReference type="GO" id="GO:0071949">
    <property type="term" value="F:FAD binding"/>
    <property type="evidence" value="ECO:0007669"/>
    <property type="project" value="InterPro"/>
</dbReference>
<feature type="compositionally biased region" description="Polar residues" evidence="5">
    <location>
        <begin position="382"/>
        <end position="408"/>
    </location>
</feature>
<proteinExistence type="inferred from homology"/>
<sequence>MSDAASSVLGGSDVDVDMDTETLINSSHSVAGSATPRPELINENAPVNIMPFLGRTQQGPERYDVTIVGAGPAGLMLGLVLARLGITPLILDERSEQTPAGRADGLQPKSIETLRMLNIADELLRSSVRVYDMCLWHSAVSKNDRSHFPEDPDQPVQMRRVGREVHYPAFIVDLIDPFILVGHQGMVEKVFVDDLAKRGFGVRRCHRFDGLTARDDGKLEVQARFNVTQDVRRFETSFVVGCDGAHSRVRKLIVPSEPGAREDFSEMSVWGVLDGEVDTDFPDIWSKTVVFSERFGSILIIPRERDMTRLYIEMRPDAANPQAANANPAIVQAAIMRRAAQILLPYRIRWRSVEWFGQYRVSQRVAPRFASSISSLTSSNSARQQTPTPTNSKTDTQHPSINNNTSSPQVFIAGDAAHTHSPKAAQGMNTALHDSWNLAWKLNLAVRGLARPPVLLDTYSAERKKIAHDLITFDLEHANEMSHGDPATLADNFRRNVRFISGVGCEYGINELNLEPEGMDQRLGALGALGARPGATLPPGKVRRYIDANPVDLQLDIPVLGQFRVYFFVPDILSSPSASFLMSLCDAIAEPQSLMSRLSAAASRSYLERPRVPSSEDLYIRPDRYTAVSQLFAFALITSTQKHLFEIAHLPPILSRSPWTTYLDDVPDLDTRGSTCAEKYLGPQVQDEVTVMNVRPDGYVGSLRKWKVPDDHDGEEAGVEAARWLDRYYDGFLQVPSN</sequence>
<evidence type="ECO:0000256" key="3">
    <source>
        <dbReference type="ARBA" id="ARBA00022827"/>
    </source>
</evidence>
<gene>
    <name evidence="8" type="ORF">VPNG_05853</name>
</gene>
<dbReference type="OrthoDB" id="1716816at2759"/>
<name>A0A423X0G5_9PEZI</name>
<dbReference type="InParanoid" id="A0A423X0G5"/>
<evidence type="ECO:0008006" key="10">
    <source>
        <dbReference type="Google" id="ProtNLM"/>
    </source>
</evidence>
<feature type="region of interest" description="Disordered" evidence="5">
    <location>
        <begin position="376"/>
        <end position="408"/>
    </location>
</feature>
<evidence type="ECO:0000256" key="2">
    <source>
        <dbReference type="ARBA" id="ARBA00022630"/>
    </source>
</evidence>
<dbReference type="Gene3D" id="3.40.30.20">
    <property type="match status" value="1"/>
</dbReference>
<evidence type="ECO:0000256" key="1">
    <source>
        <dbReference type="ARBA" id="ARBA00007801"/>
    </source>
</evidence>
<dbReference type="InterPro" id="IPR038220">
    <property type="entry name" value="PHOX_C_sf"/>
</dbReference>
<dbReference type="SUPFAM" id="SSF51905">
    <property type="entry name" value="FAD/NAD(P)-binding domain"/>
    <property type="match status" value="1"/>
</dbReference>
<dbReference type="Pfam" id="PF01494">
    <property type="entry name" value="FAD_binding_3"/>
    <property type="match status" value="2"/>
</dbReference>
<protein>
    <recommendedName>
        <fullName evidence="10">FAD-binding domain-containing protein</fullName>
    </recommendedName>
</protein>
<comment type="similarity">
    <text evidence="1">Belongs to the PheA/TfdB FAD monooxygenase family.</text>
</comment>
<dbReference type="PRINTS" id="PR00420">
    <property type="entry name" value="RNGMNOXGNASE"/>
</dbReference>
<evidence type="ECO:0000313" key="9">
    <source>
        <dbReference type="Proteomes" id="UP000285146"/>
    </source>
</evidence>
<dbReference type="GO" id="GO:0016709">
    <property type="term" value="F:oxidoreductase activity, acting on paired donors, with incorporation or reduction of molecular oxygen, NAD(P)H as one donor, and incorporation of one atom of oxygen"/>
    <property type="evidence" value="ECO:0007669"/>
    <property type="project" value="UniProtKB-ARBA"/>
</dbReference>
<dbReference type="STRING" id="1230097.A0A423X0G5"/>
<evidence type="ECO:0000259" key="7">
    <source>
        <dbReference type="Pfam" id="PF07976"/>
    </source>
</evidence>
<dbReference type="PANTHER" id="PTHR43004">
    <property type="entry name" value="TRK SYSTEM POTASSIUM UPTAKE PROTEIN"/>
    <property type="match status" value="1"/>
</dbReference>
<dbReference type="Gene3D" id="3.50.50.60">
    <property type="entry name" value="FAD/NAD(P)-binding domain"/>
    <property type="match status" value="1"/>
</dbReference>
<organism evidence="8 9">
    <name type="scientific">Cytospora leucostoma</name>
    <dbReference type="NCBI Taxonomy" id="1230097"/>
    <lineage>
        <taxon>Eukaryota</taxon>
        <taxon>Fungi</taxon>
        <taxon>Dikarya</taxon>
        <taxon>Ascomycota</taxon>
        <taxon>Pezizomycotina</taxon>
        <taxon>Sordariomycetes</taxon>
        <taxon>Sordariomycetidae</taxon>
        <taxon>Diaporthales</taxon>
        <taxon>Cytosporaceae</taxon>
        <taxon>Cytospora</taxon>
    </lineage>
</organism>
<evidence type="ECO:0000256" key="5">
    <source>
        <dbReference type="SAM" id="MobiDB-lite"/>
    </source>
</evidence>
<feature type="domain" description="FAD-binding" evidence="6">
    <location>
        <begin position="63"/>
        <end position="369"/>
    </location>
</feature>
<dbReference type="InterPro" id="IPR036249">
    <property type="entry name" value="Thioredoxin-like_sf"/>
</dbReference>
<dbReference type="PANTHER" id="PTHR43004:SF4">
    <property type="entry name" value="FAD-BINDING DOMAIN-CONTAINING PROTEIN"/>
    <property type="match status" value="1"/>
</dbReference>
<evidence type="ECO:0000259" key="6">
    <source>
        <dbReference type="Pfam" id="PF01494"/>
    </source>
</evidence>
<dbReference type="Pfam" id="PF07976">
    <property type="entry name" value="Phe_hydrox_dim"/>
    <property type="match status" value="1"/>
</dbReference>
<keyword evidence="2" id="KW-0285">Flavoprotein</keyword>
<evidence type="ECO:0000313" key="8">
    <source>
        <dbReference type="EMBL" id="ROW09332.1"/>
    </source>
</evidence>
<dbReference type="SUPFAM" id="SSF52833">
    <property type="entry name" value="Thioredoxin-like"/>
    <property type="match status" value="1"/>
</dbReference>
<evidence type="ECO:0000256" key="4">
    <source>
        <dbReference type="ARBA" id="ARBA00023002"/>
    </source>
</evidence>
<keyword evidence="4" id="KW-0560">Oxidoreductase</keyword>
<dbReference type="SUPFAM" id="SSF54373">
    <property type="entry name" value="FAD-linked reductases, C-terminal domain"/>
    <property type="match status" value="1"/>
</dbReference>
<keyword evidence="9" id="KW-1185">Reference proteome</keyword>
<dbReference type="InterPro" id="IPR002938">
    <property type="entry name" value="FAD-bd"/>
</dbReference>
<comment type="caution">
    <text evidence="8">The sequence shown here is derived from an EMBL/GenBank/DDBJ whole genome shotgun (WGS) entry which is preliminary data.</text>
</comment>
<dbReference type="Proteomes" id="UP000285146">
    <property type="component" value="Unassembled WGS sequence"/>
</dbReference>
<feature type="domain" description="FAD-binding" evidence="6">
    <location>
        <begin position="404"/>
        <end position="473"/>
    </location>
</feature>
<keyword evidence="3" id="KW-0274">FAD</keyword>
<dbReference type="InterPro" id="IPR050641">
    <property type="entry name" value="RIFMO-like"/>
</dbReference>
<feature type="domain" description="Phenol hydroxylase-like C-terminal dimerisation" evidence="7">
    <location>
        <begin position="529"/>
        <end position="706"/>
    </location>
</feature>
<reference evidence="8 9" key="1">
    <citation type="submission" date="2015-09" db="EMBL/GenBank/DDBJ databases">
        <title>Host preference determinants of Valsa canker pathogens revealed by comparative genomics.</title>
        <authorList>
            <person name="Yin Z."/>
            <person name="Huang L."/>
        </authorList>
    </citation>
    <scope>NUCLEOTIDE SEQUENCE [LARGE SCALE GENOMIC DNA]</scope>
    <source>
        <strain evidence="8 9">SXYLt</strain>
    </source>
</reference>